<name>A0A2G9RBJ5_AQUCT</name>
<dbReference type="PANTHER" id="PTHR46874:SF1">
    <property type="entry name" value="TUMOR NECROSIS FACTOR RECEPTOR SUPERFAMILY MEMBER 6"/>
    <property type="match status" value="1"/>
</dbReference>
<proteinExistence type="predicted"/>
<protein>
    <recommendedName>
        <fullName evidence="3">TNFR-Cys domain-containing protein</fullName>
    </recommendedName>
</protein>
<dbReference type="GO" id="GO:0043066">
    <property type="term" value="P:negative regulation of apoptotic process"/>
    <property type="evidence" value="ECO:0007669"/>
    <property type="project" value="TreeGrafter"/>
</dbReference>
<accession>A0A2G9RBJ5</accession>
<dbReference type="PROSITE" id="PS00652">
    <property type="entry name" value="TNFR_NGFR_1"/>
    <property type="match status" value="1"/>
</dbReference>
<keyword evidence="5" id="KW-1185">Reference proteome</keyword>
<evidence type="ECO:0000256" key="1">
    <source>
        <dbReference type="PROSITE-ProRule" id="PRU00206"/>
    </source>
</evidence>
<dbReference type="GO" id="GO:0031265">
    <property type="term" value="C:CD95 death-inducing signaling complex"/>
    <property type="evidence" value="ECO:0007669"/>
    <property type="project" value="TreeGrafter"/>
</dbReference>
<dbReference type="GO" id="GO:0097527">
    <property type="term" value="P:necroptotic signaling pathway"/>
    <property type="evidence" value="ECO:0007669"/>
    <property type="project" value="TreeGrafter"/>
</dbReference>
<dbReference type="OrthoDB" id="8848202at2759"/>
<dbReference type="GO" id="GO:0005031">
    <property type="term" value="F:tumor necrosis factor receptor activity"/>
    <property type="evidence" value="ECO:0007669"/>
    <property type="project" value="TreeGrafter"/>
</dbReference>
<reference evidence="5" key="1">
    <citation type="journal article" date="2017" name="Nat. Commun.">
        <title>The North American bullfrog draft genome provides insight into hormonal regulation of long noncoding RNA.</title>
        <authorList>
            <person name="Hammond S.A."/>
            <person name="Warren R.L."/>
            <person name="Vandervalk B.P."/>
            <person name="Kucuk E."/>
            <person name="Khan H."/>
            <person name="Gibb E.A."/>
            <person name="Pandoh P."/>
            <person name="Kirk H."/>
            <person name="Zhao Y."/>
            <person name="Jones M."/>
            <person name="Mungall A.J."/>
            <person name="Coope R."/>
            <person name="Pleasance S."/>
            <person name="Moore R.A."/>
            <person name="Holt R.A."/>
            <person name="Round J.M."/>
            <person name="Ohora S."/>
            <person name="Walle B.V."/>
            <person name="Veldhoen N."/>
            <person name="Helbing C.C."/>
            <person name="Birol I."/>
        </authorList>
    </citation>
    <scope>NUCLEOTIDE SEQUENCE [LARGE SCALE GENOMIC DNA]</scope>
</reference>
<feature type="repeat" description="TNFR-Cys" evidence="1">
    <location>
        <begin position="109"/>
        <end position="146"/>
    </location>
</feature>
<dbReference type="GO" id="GO:0009897">
    <property type="term" value="C:external side of plasma membrane"/>
    <property type="evidence" value="ECO:0007669"/>
    <property type="project" value="TreeGrafter"/>
</dbReference>
<organism evidence="4 5">
    <name type="scientific">Aquarana catesbeiana</name>
    <name type="common">American bullfrog</name>
    <name type="synonym">Rana catesbeiana</name>
    <dbReference type="NCBI Taxonomy" id="8400"/>
    <lineage>
        <taxon>Eukaryota</taxon>
        <taxon>Metazoa</taxon>
        <taxon>Chordata</taxon>
        <taxon>Craniata</taxon>
        <taxon>Vertebrata</taxon>
        <taxon>Euteleostomi</taxon>
        <taxon>Amphibia</taxon>
        <taxon>Batrachia</taxon>
        <taxon>Anura</taxon>
        <taxon>Neobatrachia</taxon>
        <taxon>Ranoidea</taxon>
        <taxon>Ranidae</taxon>
        <taxon>Aquarana</taxon>
    </lineage>
</organism>
<dbReference type="InterPro" id="IPR001368">
    <property type="entry name" value="TNFR/NGFR_Cys_rich_reg"/>
</dbReference>
<feature type="domain" description="TNFR-Cys" evidence="3">
    <location>
        <begin position="109"/>
        <end position="146"/>
    </location>
</feature>
<sequence length="187" mass="21068">MKLLQDSSDKYMKEKHDLSHRLFKRQVPCKEGEYLAGGFCCKFCHKGTHATTDCTEPNGQPVCEECTEGVDFMDKENGYPECQRCRNCDRGAGQEQLHPCTIIQNTVCKCIEGFFCSDENCNRCQRCTRCDNEIAEECTSTKDTVCKNFSGRTHAIVWSLIGVIVSGAIIALVVVKYRSKRVKTVSL</sequence>
<dbReference type="SMART" id="SM00208">
    <property type="entry name" value="TNFR"/>
    <property type="match status" value="3"/>
</dbReference>
<dbReference type="PRINTS" id="PR01680">
    <property type="entry name" value="TNFACTORR6"/>
</dbReference>
<comment type="caution">
    <text evidence="1">Lacks conserved residue(s) required for the propagation of feature annotation.</text>
</comment>
<dbReference type="GO" id="GO:0045121">
    <property type="term" value="C:membrane raft"/>
    <property type="evidence" value="ECO:0007669"/>
    <property type="project" value="TreeGrafter"/>
</dbReference>
<keyword evidence="2" id="KW-1133">Transmembrane helix</keyword>
<dbReference type="PROSITE" id="PS50050">
    <property type="entry name" value="TNFR_NGFR_2"/>
    <property type="match status" value="2"/>
</dbReference>
<dbReference type="Proteomes" id="UP000228934">
    <property type="component" value="Unassembled WGS sequence"/>
</dbReference>
<dbReference type="GO" id="GO:0097192">
    <property type="term" value="P:extrinsic apoptotic signaling pathway in absence of ligand"/>
    <property type="evidence" value="ECO:0007669"/>
    <property type="project" value="TreeGrafter"/>
</dbReference>
<dbReference type="GO" id="GO:0032872">
    <property type="term" value="P:regulation of stress-activated MAPK cascade"/>
    <property type="evidence" value="ECO:0007669"/>
    <property type="project" value="TreeGrafter"/>
</dbReference>
<dbReference type="PANTHER" id="PTHR46874">
    <property type="entry name" value="TUMOR NECROSIS FACTOR RECEPTOR SUPERFAMILY MEMBER 6"/>
    <property type="match status" value="1"/>
</dbReference>
<dbReference type="GO" id="GO:0097049">
    <property type="term" value="P:motor neuron apoptotic process"/>
    <property type="evidence" value="ECO:0007669"/>
    <property type="project" value="TreeGrafter"/>
</dbReference>
<dbReference type="GO" id="GO:0006955">
    <property type="term" value="P:immune response"/>
    <property type="evidence" value="ECO:0007669"/>
    <property type="project" value="InterPro"/>
</dbReference>
<dbReference type="Gene3D" id="2.10.50.10">
    <property type="entry name" value="Tumor Necrosis Factor Receptor, subunit A, domain 2"/>
    <property type="match status" value="3"/>
</dbReference>
<dbReference type="InterPro" id="IPR008063">
    <property type="entry name" value="Fas_rcpt"/>
</dbReference>
<evidence type="ECO:0000256" key="2">
    <source>
        <dbReference type="SAM" id="Phobius"/>
    </source>
</evidence>
<evidence type="ECO:0000259" key="3">
    <source>
        <dbReference type="PROSITE" id="PS50050"/>
    </source>
</evidence>
<gene>
    <name evidence="4" type="ORF">AB205_0057180</name>
</gene>
<dbReference type="GO" id="GO:0006924">
    <property type="term" value="P:activation-induced cell death of T cells"/>
    <property type="evidence" value="ECO:0007669"/>
    <property type="project" value="TreeGrafter"/>
</dbReference>
<keyword evidence="2" id="KW-0812">Transmembrane</keyword>
<keyword evidence="2" id="KW-0472">Membrane</keyword>
<evidence type="ECO:0000313" key="5">
    <source>
        <dbReference type="Proteomes" id="UP000228934"/>
    </source>
</evidence>
<feature type="repeat" description="TNFR-Cys" evidence="1">
    <location>
        <begin position="65"/>
        <end position="108"/>
    </location>
</feature>
<dbReference type="AlphaFoldDB" id="A0A2G9RBJ5"/>
<dbReference type="Pfam" id="PF00020">
    <property type="entry name" value="TNFR_c6"/>
    <property type="match status" value="2"/>
</dbReference>
<dbReference type="EMBL" id="KV946241">
    <property type="protein sequence ID" value="PIO25214.1"/>
    <property type="molecule type" value="Genomic_DNA"/>
</dbReference>
<dbReference type="SUPFAM" id="SSF57586">
    <property type="entry name" value="TNF receptor-like"/>
    <property type="match status" value="2"/>
</dbReference>
<feature type="transmembrane region" description="Helical" evidence="2">
    <location>
        <begin position="155"/>
        <end position="175"/>
    </location>
</feature>
<evidence type="ECO:0000313" key="4">
    <source>
        <dbReference type="EMBL" id="PIO25214.1"/>
    </source>
</evidence>
<feature type="domain" description="TNFR-Cys" evidence="3">
    <location>
        <begin position="65"/>
        <end position="108"/>
    </location>
</feature>